<proteinExistence type="predicted"/>
<keyword evidence="2" id="KW-1133">Transmembrane helix</keyword>
<dbReference type="RefSeq" id="WP_073124805.1">
    <property type="nucleotide sequence ID" value="NZ_BAABCH010000024.1"/>
</dbReference>
<accession>A0A1M5MLE3</accession>
<evidence type="ECO:0008006" key="5">
    <source>
        <dbReference type="Google" id="ProtNLM"/>
    </source>
</evidence>
<protein>
    <recommendedName>
        <fullName evidence="5">Cell division protein FtsL</fullName>
    </recommendedName>
</protein>
<feature type="transmembrane region" description="Helical" evidence="2">
    <location>
        <begin position="50"/>
        <end position="71"/>
    </location>
</feature>
<dbReference type="AlphaFoldDB" id="A0A1M5MLE3"/>
<evidence type="ECO:0000313" key="3">
    <source>
        <dbReference type="EMBL" id="SHG77573.1"/>
    </source>
</evidence>
<dbReference type="EMBL" id="FQWX01000007">
    <property type="protein sequence ID" value="SHG77573.1"/>
    <property type="molecule type" value="Genomic_DNA"/>
</dbReference>
<dbReference type="OrthoDB" id="1757177at2"/>
<evidence type="ECO:0000256" key="1">
    <source>
        <dbReference type="SAM" id="MobiDB-lite"/>
    </source>
</evidence>
<sequence length="133" mass="16004">MIKNNKIKDINEYRKQNKNNYKNREHKKPGHKNSGRKNNKYKRRLKKRRVLLLAILVLGSSVGYICGYSVIAKMKYDIHYLKKDLRKNEIILEGLKARSYENRSVNKMERDAKEKLHMDYPKNNNIEYIDVDY</sequence>
<keyword evidence="4" id="KW-1185">Reference proteome</keyword>
<reference evidence="4" key="1">
    <citation type="submission" date="2016-11" db="EMBL/GenBank/DDBJ databases">
        <authorList>
            <person name="Varghese N."/>
            <person name="Submissions S."/>
        </authorList>
    </citation>
    <scope>NUCLEOTIDE SEQUENCE [LARGE SCALE GENOMIC DNA]</scope>
    <source>
        <strain evidence="4">DSM 2635</strain>
    </source>
</reference>
<name>A0A1M5MLE3_9FIRM</name>
<gene>
    <name evidence="3" type="ORF">SAMN04488530_10747</name>
</gene>
<evidence type="ECO:0000313" key="4">
    <source>
        <dbReference type="Proteomes" id="UP000243255"/>
    </source>
</evidence>
<dbReference type="STRING" id="1121321.SAMN04488530_10747"/>
<keyword evidence="2" id="KW-0472">Membrane</keyword>
<feature type="compositionally biased region" description="Basic residues" evidence="1">
    <location>
        <begin position="24"/>
        <end position="43"/>
    </location>
</feature>
<organism evidence="3 4">
    <name type="scientific">Asaccharospora irregularis DSM 2635</name>
    <dbReference type="NCBI Taxonomy" id="1121321"/>
    <lineage>
        <taxon>Bacteria</taxon>
        <taxon>Bacillati</taxon>
        <taxon>Bacillota</taxon>
        <taxon>Clostridia</taxon>
        <taxon>Peptostreptococcales</taxon>
        <taxon>Peptostreptococcaceae</taxon>
        <taxon>Asaccharospora</taxon>
    </lineage>
</organism>
<dbReference type="Proteomes" id="UP000243255">
    <property type="component" value="Unassembled WGS sequence"/>
</dbReference>
<feature type="compositionally biased region" description="Basic and acidic residues" evidence="1">
    <location>
        <begin position="1"/>
        <end position="15"/>
    </location>
</feature>
<evidence type="ECO:0000256" key="2">
    <source>
        <dbReference type="SAM" id="Phobius"/>
    </source>
</evidence>
<feature type="region of interest" description="Disordered" evidence="1">
    <location>
        <begin position="1"/>
        <end position="43"/>
    </location>
</feature>
<keyword evidence="2" id="KW-0812">Transmembrane</keyword>